<feature type="region of interest" description="Disordered" evidence="1">
    <location>
        <begin position="239"/>
        <end position="282"/>
    </location>
</feature>
<sequence length="360" mass="39279">MAETTLPRRSKKHNLQPLETNYEDIDGPNPGVYTATILPLQSSALPSPSVLVAREYYRDHAEPGIYGDINPQPGTLSIDAPRRHSAATVTKQLSDFNISSPASKLPQICEDSAAQSKDEIPSANATKQSDLMKVSKIATRTAPSDGTPTATEVLGPIPFQYTHDRLRTWGHTYLGNTATADAFINVVHLRRPSLTLVKEGNSVDSNNTTIRARVIPKDRERKPFLIQKQFDVEELRSNIPPMQHEVLPPQSNRTRQSLSGPSQKLSSGLDGDQRCASPGGRASPAISGAFPIHIEYALHYLPALAALMLSGHVRKGDSIDIPIPHAGAWKEVMLYIYTGEGPITSAVRENVLYLGGRVDE</sequence>
<comment type="caution">
    <text evidence="2">The sequence shown here is derived from an EMBL/GenBank/DDBJ whole genome shotgun (WGS) entry which is preliminary data.</text>
</comment>
<dbReference type="Proteomes" id="UP000256645">
    <property type="component" value="Unassembled WGS sequence"/>
</dbReference>
<evidence type="ECO:0000256" key="1">
    <source>
        <dbReference type="SAM" id="MobiDB-lite"/>
    </source>
</evidence>
<keyword evidence="3" id="KW-1185">Reference proteome</keyword>
<evidence type="ECO:0000313" key="3">
    <source>
        <dbReference type="Proteomes" id="UP000256645"/>
    </source>
</evidence>
<reference evidence="2 3" key="1">
    <citation type="journal article" date="2018" name="IMA Fungus">
        <title>IMA Genome-F 9: Draft genome sequence of Annulohypoxylon stygium, Aspergillus mulundensis, Berkeleyomyces basicola (syn. Thielaviopsis basicola), Ceratocystis smalleyi, two Cercospora beticola strains, Coleophoma cylindrospora, Fusarium fracticaudum, Phialophora cf. hyalina, and Morchella septimelata.</title>
        <authorList>
            <person name="Wingfield B.D."/>
            <person name="Bills G.F."/>
            <person name="Dong Y."/>
            <person name="Huang W."/>
            <person name="Nel W.J."/>
            <person name="Swalarsk-Parry B.S."/>
            <person name="Vaghefi N."/>
            <person name="Wilken P.M."/>
            <person name="An Z."/>
            <person name="de Beer Z.W."/>
            <person name="De Vos L."/>
            <person name="Chen L."/>
            <person name="Duong T.A."/>
            <person name="Gao Y."/>
            <person name="Hammerbacher A."/>
            <person name="Kikkert J.R."/>
            <person name="Li Y."/>
            <person name="Li H."/>
            <person name="Li K."/>
            <person name="Li Q."/>
            <person name="Liu X."/>
            <person name="Ma X."/>
            <person name="Naidoo K."/>
            <person name="Pethybridge S.J."/>
            <person name="Sun J."/>
            <person name="Steenkamp E.T."/>
            <person name="van der Nest M.A."/>
            <person name="van Wyk S."/>
            <person name="Wingfield M.J."/>
            <person name="Xiong C."/>
            <person name="Yue Q."/>
            <person name="Zhang X."/>
        </authorList>
    </citation>
    <scope>NUCLEOTIDE SEQUENCE [LARGE SCALE GENOMIC DNA]</scope>
    <source>
        <strain evidence="2 3">BP6252</strain>
    </source>
</reference>
<name>A0A3D8RGH7_9HELO</name>
<dbReference type="OrthoDB" id="3492129at2759"/>
<gene>
    <name evidence="2" type="ORF">BP6252_06878</name>
</gene>
<feature type="compositionally biased region" description="Polar residues" evidence="1">
    <location>
        <begin position="249"/>
        <end position="266"/>
    </location>
</feature>
<dbReference type="EMBL" id="PDLM01000007">
    <property type="protein sequence ID" value="RDW72971.1"/>
    <property type="molecule type" value="Genomic_DNA"/>
</dbReference>
<proteinExistence type="predicted"/>
<organism evidence="2 3">
    <name type="scientific">Coleophoma cylindrospora</name>
    <dbReference type="NCBI Taxonomy" id="1849047"/>
    <lineage>
        <taxon>Eukaryota</taxon>
        <taxon>Fungi</taxon>
        <taxon>Dikarya</taxon>
        <taxon>Ascomycota</taxon>
        <taxon>Pezizomycotina</taxon>
        <taxon>Leotiomycetes</taxon>
        <taxon>Helotiales</taxon>
        <taxon>Dermateaceae</taxon>
        <taxon>Coleophoma</taxon>
    </lineage>
</organism>
<evidence type="ECO:0000313" key="2">
    <source>
        <dbReference type="EMBL" id="RDW72971.1"/>
    </source>
</evidence>
<feature type="region of interest" description="Disordered" evidence="1">
    <location>
        <begin position="1"/>
        <end position="27"/>
    </location>
</feature>
<protein>
    <submittedName>
        <fullName evidence="2">Uncharacterized protein</fullName>
    </submittedName>
</protein>
<dbReference type="AlphaFoldDB" id="A0A3D8RGH7"/>
<accession>A0A3D8RGH7</accession>